<reference evidence="1 2" key="1">
    <citation type="submission" date="2020-09" db="EMBL/GenBank/DDBJ databases">
        <title>De no assembly of potato wild relative species, Solanum commersonii.</title>
        <authorList>
            <person name="Cho K."/>
        </authorList>
    </citation>
    <scope>NUCLEOTIDE SEQUENCE [LARGE SCALE GENOMIC DNA]</scope>
    <source>
        <strain evidence="1">LZ3.2</strain>
        <tissue evidence="1">Leaf</tissue>
    </source>
</reference>
<gene>
    <name evidence="1" type="ORF">H5410_014637</name>
</gene>
<evidence type="ECO:0000313" key="2">
    <source>
        <dbReference type="Proteomes" id="UP000824120"/>
    </source>
</evidence>
<organism evidence="1 2">
    <name type="scientific">Solanum commersonii</name>
    <name type="common">Commerson's wild potato</name>
    <name type="synonym">Commerson's nightshade</name>
    <dbReference type="NCBI Taxonomy" id="4109"/>
    <lineage>
        <taxon>Eukaryota</taxon>
        <taxon>Viridiplantae</taxon>
        <taxon>Streptophyta</taxon>
        <taxon>Embryophyta</taxon>
        <taxon>Tracheophyta</taxon>
        <taxon>Spermatophyta</taxon>
        <taxon>Magnoliopsida</taxon>
        <taxon>eudicotyledons</taxon>
        <taxon>Gunneridae</taxon>
        <taxon>Pentapetalae</taxon>
        <taxon>asterids</taxon>
        <taxon>lamiids</taxon>
        <taxon>Solanales</taxon>
        <taxon>Solanaceae</taxon>
        <taxon>Solanoideae</taxon>
        <taxon>Solaneae</taxon>
        <taxon>Solanum</taxon>
    </lineage>
</organism>
<accession>A0A9J5ZRF2</accession>
<name>A0A9J5ZRF2_SOLCO</name>
<keyword evidence="2" id="KW-1185">Reference proteome</keyword>
<protein>
    <submittedName>
        <fullName evidence="1">Uncharacterized protein</fullName>
    </submittedName>
</protein>
<proteinExistence type="predicted"/>
<dbReference type="EMBL" id="JACXVP010000003">
    <property type="protein sequence ID" value="KAG5614813.1"/>
    <property type="molecule type" value="Genomic_DNA"/>
</dbReference>
<dbReference type="AlphaFoldDB" id="A0A9J5ZRF2"/>
<dbReference type="Proteomes" id="UP000824120">
    <property type="component" value="Chromosome 3"/>
</dbReference>
<evidence type="ECO:0000313" key="1">
    <source>
        <dbReference type="EMBL" id="KAG5614813.1"/>
    </source>
</evidence>
<comment type="caution">
    <text evidence="1">The sequence shown here is derived from an EMBL/GenBank/DDBJ whole genome shotgun (WGS) entry which is preliminary data.</text>
</comment>
<sequence length="59" mass="6602">MKAENWFPTKHSRPDILSNCACCKKCRKARLKREARQGEAPALLFREASVTALVAALKS</sequence>